<dbReference type="Pfam" id="PF00270">
    <property type="entry name" value="DEAD"/>
    <property type="match status" value="1"/>
</dbReference>
<comment type="catalytic activity">
    <reaction evidence="9">
        <text>Couples ATP hydrolysis with the unwinding of duplex DNA by translocating in the 3'-5' direction.</text>
        <dbReference type="EC" id="5.6.2.4"/>
    </reaction>
</comment>
<feature type="domain" description="Helicase ATP-binding" evidence="13">
    <location>
        <begin position="27"/>
        <end position="195"/>
    </location>
</feature>
<reference evidence="15" key="2">
    <citation type="journal article" date="2021" name="PeerJ">
        <title>Extensive microbial diversity within the chicken gut microbiome revealed by metagenomics and culture.</title>
        <authorList>
            <person name="Gilroy R."/>
            <person name="Ravi A."/>
            <person name="Getino M."/>
            <person name="Pursley I."/>
            <person name="Horton D.L."/>
            <person name="Alikhan N.F."/>
            <person name="Baker D."/>
            <person name="Gharbi K."/>
            <person name="Hall N."/>
            <person name="Watson M."/>
            <person name="Adriaenssens E.M."/>
            <person name="Foster-Nyarko E."/>
            <person name="Jarju S."/>
            <person name="Secka A."/>
            <person name="Antonio M."/>
            <person name="Oren A."/>
            <person name="Chaudhuri R.R."/>
            <person name="La Ragione R."/>
            <person name="Hildebrand F."/>
            <person name="Pallen M.J."/>
        </authorList>
    </citation>
    <scope>NUCLEOTIDE SEQUENCE</scope>
    <source>
        <strain evidence="15">G3-4614</strain>
    </source>
</reference>
<dbReference type="Pfam" id="PF16124">
    <property type="entry name" value="RecQ_Zn_bind"/>
    <property type="match status" value="1"/>
</dbReference>
<gene>
    <name evidence="15" type="ORF">IAC54_06550</name>
</gene>
<keyword evidence="7" id="KW-0238">DNA-binding</keyword>
<evidence type="ECO:0000256" key="6">
    <source>
        <dbReference type="ARBA" id="ARBA00022840"/>
    </source>
</evidence>
<feature type="domain" description="Helicase C-terminal" evidence="14">
    <location>
        <begin position="219"/>
        <end position="365"/>
    </location>
</feature>
<proteinExistence type="inferred from homology"/>
<evidence type="ECO:0000256" key="7">
    <source>
        <dbReference type="ARBA" id="ARBA00023125"/>
    </source>
</evidence>
<dbReference type="PANTHER" id="PTHR13710:SF105">
    <property type="entry name" value="ATP-DEPENDENT DNA HELICASE Q1"/>
    <property type="match status" value="1"/>
</dbReference>
<accession>A0A9D9E5I6</accession>
<dbReference type="GO" id="GO:0006310">
    <property type="term" value="P:DNA recombination"/>
    <property type="evidence" value="ECO:0007669"/>
    <property type="project" value="InterPro"/>
</dbReference>
<dbReference type="SMART" id="SM00490">
    <property type="entry name" value="HELICc"/>
    <property type="match status" value="1"/>
</dbReference>
<evidence type="ECO:0000256" key="8">
    <source>
        <dbReference type="ARBA" id="ARBA00023235"/>
    </source>
</evidence>
<name>A0A9D9E5I6_9BACT</name>
<dbReference type="GO" id="GO:0006281">
    <property type="term" value="P:DNA repair"/>
    <property type="evidence" value="ECO:0007669"/>
    <property type="project" value="TreeGrafter"/>
</dbReference>
<comment type="similarity">
    <text evidence="1">Belongs to the helicase family. RecQ subfamily.</text>
</comment>
<dbReference type="GO" id="GO:0043590">
    <property type="term" value="C:bacterial nucleoid"/>
    <property type="evidence" value="ECO:0007669"/>
    <property type="project" value="TreeGrafter"/>
</dbReference>
<dbReference type="InterPro" id="IPR027417">
    <property type="entry name" value="P-loop_NTPase"/>
</dbReference>
<dbReference type="NCBIfam" id="TIGR00614">
    <property type="entry name" value="recQ_fam"/>
    <property type="match status" value="1"/>
</dbReference>
<dbReference type="AlphaFoldDB" id="A0A9D9E5I6"/>
<dbReference type="PROSITE" id="PS51194">
    <property type="entry name" value="HELICASE_CTER"/>
    <property type="match status" value="1"/>
</dbReference>
<dbReference type="Gene3D" id="3.40.50.300">
    <property type="entry name" value="P-loop containing nucleotide triphosphate hydrolases"/>
    <property type="match status" value="2"/>
</dbReference>
<keyword evidence="3" id="KW-0547">Nucleotide-binding</keyword>
<evidence type="ECO:0000256" key="9">
    <source>
        <dbReference type="ARBA" id="ARBA00034617"/>
    </source>
</evidence>
<dbReference type="GO" id="GO:0005737">
    <property type="term" value="C:cytoplasm"/>
    <property type="evidence" value="ECO:0007669"/>
    <property type="project" value="TreeGrafter"/>
</dbReference>
<evidence type="ECO:0000256" key="11">
    <source>
        <dbReference type="ARBA" id="ARBA00044535"/>
    </source>
</evidence>
<keyword evidence="8" id="KW-0413">Isomerase</keyword>
<evidence type="ECO:0000256" key="10">
    <source>
        <dbReference type="ARBA" id="ARBA00034808"/>
    </source>
</evidence>
<evidence type="ECO:0000256" key="3">
    <source>
        <dbReference type="ARBA" id="ARBA00022741"/>
    </source>
</evidence>
<evidence type="ECO:0000256" key="2">
    <source>
        <dbReference type="ARBA" id="ARBA00022723"/>
    </source>
</evidence>
<dbReference type="EC" id="5.6.2.4" evidence="10"/>
<keyword evidence="6" id="KW-0067">ATP-binding</keyword>
<keyword evidence="2" id="KW-0479">Metal-binding</keyword>
<dbReference type="GO" id="GO:0003677">
    <property type="term" value="F:DNA binding"/>
    <property type="evidence" value="ECO:0007669"/>
    <property type="project" value="UniProtKB-KW"/>
</dbReference>
<evidence type="ECO:0000256" key="5">
    <source>
        <dbReference type="ARBA" id="ARBA00022806"/>
    </source>
</evidence>
<reference evidence="15" key="1">
    <citation type="submission" date="2020-10" db="EMBL/GenBank/DDBJ databases">
        <authorList>
            <person name="Gilroy R."/>
        </authorList>
    </citation>
    <scope>NUCLEOTIDE SEQUENCE</scope>
    <source>
        <strain evidence="15">G3-4614</strain>
    </source>
</reference>
<dbReference type="InterPro" id="IPR036388">
    <property type="entry name" value="WH-like_DNA-bd_sf"/>
</dbReference>
<dbReference type="SMART" id="SM00487">
    <property type="entry name" value="DEXDc"/>
    <property type="match status" value="1"/>
</dbReference>
<dbReference type="InterPro" id="IPR032284">
    <property type="entry name" value="RecQ_Zn-bd"/>
</dbReference>
<dbReference type="Proteomes" id="UP000823636">
    <property type="component" value="Unassembled WGS sequence"/>
</dbReference>
<dbReference type="SUPFAM" id="SSF52540">
    <property type="entry name" value="P-loop containing nucleoside triphosphate hydrolases"/>
    <property type="match status" value="1"/>
</dbReference>
<dbReference type="PANTHER" id="PTHR13710">
    <property type="entry name" value="DNA HELICASE RECQ FAMILY MEMBER"/>
    <property type="match status" value="1"/>
</dbReference>
<dbReference type="GO" id="GO:0009378">
    <property type="term" value="F:four-way junction helicase activity"/>
    <property type="evidence" value="ECO:0007669"/>
    <property type="project" value="TreeGrafter"/>
</dbReference>
<dbReference type="GO" id="GO:0046872">
    <property type="term" value="F:metal ion binding"/>
    <property type="evidence" value="ECO:0007669"/>
    <property type="project" value="UniProtKB-KW"/>
</dbReference>
<evidence type="ECO:0000256" key="4">
    <source>
        <dbReference type="ARBA" id="ARBA00022801"/>
    </source>
</evidence>
<comment type="caution">
    <text evidence="15">The sequence shown here is derived from an EMBL/GenBank/DDBJ whole genome shotgun (WGS) entry which is preliminary data.</text>
</comment>
<dbReference type="InterPro" id="IPR001650">
    <property type="entry name" value="Helicase_C-like"/>
</dbReference>
<sequence>MLESDIYSILKRYWGYDSFRPLQEDIIKSVLSGKDTLALMPTGGGKSITFQVPALALEGTCIVITPLIALMEDQVANLRRIDVKAAHIHSGMTRNEIATTLENCIYGNYKLLYVSPERLASEIFIEKLKLMRVSMIVVDEAHCISQWGYDFRPAYLNIGELRKLLPDKPVLALTATATPEVATDIQKNLFFREELLFKTSFARPNIAYVVRKTDDKIAELVGILKKVPGSAIVYVRNRRRCKEIASELQERDISADFFHAGLDSRIKRKKQQLWKDGACRVIVATNAFGMGIDKPDVRVVVHIDLPNSPEEYFQEAGRCGRDGKKSYAVALYSDKDKQVLKKRIIDTFPEKEFILQVYESLCNYLQVAVGFGEGGMHDFEINSFRERYGYPLLPLYNALKILELCGYIEYVENVDTSARLMIIVDREELYRWSPVNPTDETVLECVMRSYSGLFTEYSPVQADVIARRTGLSADEVYKSLVSISKQKIIHYIPRKQTPYIYFSAPREEQKYVSIPKAVYEERKERFVKRIEMMIKYVTHDKKCRQLMLLEYFGEKGGRPCGMCDNCLKRESDEISEKEFAEIMHAIKILLAKKNMSAREIAEELPYRKENVIEVLRFLSDEGYIGNDDGLYFQWN</sequence>
<evidence type="ECO:0000313" key="16">
    <source>
        <dbReference type="Proteomes" id="UP000823636"/>
    </source>
</evidence>
<dbReference type="InterPro" id="IPR011545">
    <property type="entry name" value="DEAD/DEAH_box_helicase_dom"/>
</dbReference>
<dbReference type="PROSITE" id="PS00690">
    <property type="entry name" value="DEAH_ATP_HELICASE"/>
    <property type="match status" value="1"/>
</dbReference>
<protein>
    <recommendedName>
        <fullName evidence="11">ATP-dependent DNA helicase RecQ</fullName>
        <ecNumber evidence="10">5.6.2.4</ecNumber>
    </recommendedName>
    <alternativeName>
        <fullName evidence="12">DNA 3'-5' helicase RecQ</fullName>
    </alternativeName>
</protein>
<dbReference type="PROSITE" id="PS51192">
    <property type="entry name" value="HELICASE_ATP_BIND_1"/>
    <property type="match status" value="1"/>
</dbReference>
<organism evidence="15 16">
    <name type="scientific">Candidatus Caccoplasma merdipullorum</name>
    <dbReference type="NCBI Taxonomy" id="2840718"/>
    <lineage>
        <taxon>Bacteria</taxon>
        <taxon>Pseudomonadati</taxon>
        <taxon>Bacteroidota</taxon>
        <taxon>Bacteroidia</taxon>
        <taxon>Bacteroidales</taxon>
        <taxon>Bacteroidaceae</taxon>
        <taxon>Bacteroidaceae incertae sedis</taxon>
        <taxon>Candidatus Caccoplasma</taxon>
    </lineage>
</organism>
<dbReference type="Gene3D" id="1.10.10.10">
    <property type="entry name" value="Winged helix-like DNA-binding domain superfamily/Winged helix DNA-binding domain"/>
    <property type="match status" value="1"/>
</dbReference>
<dbReference type="GO" id="GO:0043138">
    <property type="term" value="F:3'-5' DNA helicase activity"/>
    <property type="evidence" value="ECO:0007669"/>
    <property type="project" value="UniProtKB-EC"/>
</dbReference>
<evidence type="ECO:0000256" key="1">
    <source>
        <dbReference type="ARBA" id="ARBA00005446"/>
    </source>
</evidence>
<evidence type="ECO:0000313" key="15">
    <source>
        <dbReference type="EMBL" id="MBO8438541.1"/>
    </source>
</evidence>
<dbReference type="GO" id="GO:0030894">
    <property type="term" value="C:replisome"/>
    <property type="evidence" value="ECO:0007669"/>
    <property type="project" value="TreeGrafter"/>
</dbReference>
<keyword evidence="5 15" id="KW-0347">Helicase</keyword>
<dbReference type="GO" id="GO:0016787">
    <property type="term" value="F:hydrolase activity"/>
    <property type="evidence" value="ECO:0007669"/>
    <property type="project" value="UniProtKB-KW"/>
</dbReference>
<evidence type="ECO:0000259" key="14">
    <source>
        <dbReference type="PROSITE" id="PS51194"/>
    </source>
</evidence>
<evidence type="ECO:0000256" key="12">
    <source>
        <dbReference type="ARBA" id="ARBA00044550"/>
    </source>
</evidence>
<dbReference type="GO" id="GO:0005524">
    <property type="term" value="F:ATP binding"/>
    <property type="evidence" value="ECO:0007669"/>
    <property type="project" value="UniProtKB-KW"/>
</dbReference>
<dbReference type="CDD" id="cd17920">
    <property type="entry name" value="DEXHc_RecQ"/>
    <property type="match status" value="1"/>
</dbReference>
<evidence type="ECO:0000259" key="13">
    <source>
        <dbReference type="PROSITE" id="PS51192"/>
    </source>
</evidence>
<dbReference type="InterPro" id="IPR014001">
    <property type="entry name" value="Helicase_ATP-bd"/>
</dbReference>
<dbReference type="InterPro" id="IPR002464">
    <property type="entry name" value="DNA/RNA_helicase_DEAH_CS"/>
</dbReference>
<dbReference type="InterPro" id="IPR004589">
    <property type="entry name" value="DNA_helicase_ATP-dep_RecQ"/>
</dbReference>
<keyword evidence="4" id="KW-0378">Hydrolase</keyword>
<dbReference type="EMBL" id="JADIMW010000068">
    <property type="protein sequence ID" value="MBO8438541.1"/>
    <property type="molecule type" value="Genomic_DNA"/>
</dbReference>
<dbReference type="Pfam" id="PF00271">
    <property type="entry name" value="Helicase_C"/>
    <property type="match status" value="1"/>
</dbReference>
<dbReference type="FunFam" id="3.40.50.300:FF:001389">
    <property type="entry name" value="ATP-dependent DNA helicase RecQ"/>
    <property type="match status" value="1"/>
</dbReference>